<evidence type="ECO:0000313" key="3">
    <source>
        <dbReference type="Proteomes" id="UP001497516"/>
    </source>
</evidence>
<organism evidence="2 3">
    <name type="scientific">Linum trigynum</name>
    <dbReference type="NCBI Taxonomy" id="586398"/>
    <lineage>
        <taxon>Eukaryota</taxon>
        <taxon>Viridiplantae</taxon>
        <taxon>Streptophyta</taxon>
        <taxon>Embryophyta</taxon>
        <taxon>Tracheophyta</taxon>
        <taxon>Spermatophyta</taxon>
        <taxon>Magnoliopsida</taxon>
        <taxon>eudicotyledons</taxon>
        <taxon>Gunneridae</taxon>
        <taxon>Pentapetalae</taxon>
        <taxon>rosids</taxon>
        <taxon>fabids</taxon>
        <taxon>Malpighiales</taxon>
        <taxon>Linaceae</taxon>
        <taxon>Linum</taxon>
    </lineage>
</organism>
<feature type="region of interest" description="Disordered" evidence="1">
    <location>
        <begin position="79"/>
        <end position="170"/>
    </location>
</feature>
<name>A0AAV2ESV6_9ROSI</name>
<gene>
    <name evidence="2" type="ORF">LTRI10_LOCUS29945</name>
</gene>
<sequence>MADSCDELVGENDTNQIGHDEDSLGSHNVGDASVAPDIYHVYDSDVAMTSDDEFHEARANLRAYGEGRKRKVIARVAAGGEEVDQLLEFEESDYENGEEEGQDDGENSHHSTPLQNNESSEEPQVPEQAQPPRVDVNGEGSPHSNYRLSEESDHVRGNLSDEEDGDLYDDAPRMIHSATIRNLSLYVE</sequence>
<feature type="compositionally biased region" description="Acidic residues" evidence="1">
    <location>
        <begin position="1"/>
        <end position="10"/>
    </location>
</feature>
<dbReference type="EMBL" id="OZ034818">
    <property type="protein sequence ID" value="CAL1389058.1"/>
    <property type="molecule type" value="Genomic_DNA"/>
</dbReference>
<proteinExistence type="predicted"/>
<feature type="compositionally biased region" description="Acidic residues" evidence="1">
    <location>
        <begin position="81"/>
        <end position="105"/>
    </location>
</feature>
<protein>
    <submittedName>
        <fullName evidence="2">Uncharacterized protein</fullName>
    </submittedName>
</protein>
<evidence type="ECO:0000256" key="1">
    <source>
        <dbReference type="SAM" id="MobiDB-lite"/>
    </source>
</evidence>
<keyword evidence="3" id="KW-1185">Reference proteome</keyword>
<accession>A0AAV2ESV6</accession>
<reference evidence="2 3" key="1">
    <citation type="submission" date="2024-04" db="EMBL/GenBank/DDBJ databases">
        <authorList>
            <person name="Fracassetti M."/>
        </authorList>
    </citation>
    <scope>NUCLEOTIDE SEQUENCE [LARGE SCALE GENOMIC DNA]</scope>
</reference>
<evidence type="ECO:0000313" key="2">
    <source>
        <dbReference type="EMBL" id="CAL1389058.1"/>
    </source>
</evidence>
<dbReference type="AlphaFoldDB" id="A0AAV2ESV6"/>
<dbReference type="Proteomes" id="UP001497516">
    <property type="component" value="Chromosome 5"/>
</dbReference>
<feature type="compositionally biased region" description="Low complexity" evidence="1">
    <location>
        <begin position="122"/>
        <end position="132"/>
    </location>
</feature>
<feature type="compositionally biased region" description="Acidic residues" evidence="1">
    <location>
        <begin position="160"/>
        <end position="169"/>
    </location>
</feature>
<feature type="region of interest" description="Disordered" evidence="1">
    <location>
        <begin position="1"/>
        <end position="32"/>
    </location>
</feature>